<dbReference type="Gene3D" id="3.90.226.10">
    <property type="entry name" value="2-enoyl-CoA Hydratase, Chain A, domain 1"/>
    <property type="match status" value="1"/>
</dbReference>
<gene>
    <name evidence="2" type="ORF">DQQ10_15315</name>
</gene>
<dbReference type="Proteomes" id="UP000251889">
    <property type="component" value="Unassembled WGS sequence"/>
</dbReference>
<dbReference type="GO" id="GO:0008236">
    <property type="term" value="F:serine-type peptidase activity"/>
    <property type="evidence" value="ECO:0007669"/>
    <property type="project" value="InterPro"/>
</dbReference>
<dbReference type="SMART" id="SM00245">
    <property type="entry name" value="TSPc"/>
    <property type="match status" value="1"/>
</dbReference>
<dbReference type="InterPro" id="IPR029045">
    <property type="entry name" value="ClpP/crotonase-like_dom_sf"/>
</dbReference>
<sequence>MKINQQKDAKMRFGFVMSAIIMFFGACQTDHDQGIVDQATSLEGIWLSEGYGRLLWIREGKAKTYDISGAGCMMRGDFFDVAGDDVSVWNVTVAEDRNHFLYHAQATVNTYVFNKIDALPGICDDGGLKTTDPLTNFDYLWALFNEHYAFFQAREIDWGLIREHYREQVTDENLWDITTEMLSVFGDDHVTLYDNQDRYFQAGQQRLYVRFYEEYVDAGEPGGDFEQYIQQEYGKVLSNISNYLPHGAHVGANGKVLWGKANEETGYLQIAEMNGLTEPYDLKSQVPAMHHVMDRVVNDFEDCTNVIIDIRFNSGGLDIVSLALAGRFASKQQPVWKVSARDVLSFTPTQVITLAPTGNTQLTKNVVVLTSNFTASAAETFALAMKQLPNVTIIGERTNGIFSTMLNKKMPNGWTVTLSNERWADASDACYEVSGITPHIEAPFPSKTNRDDGIDPVLLKALEYLE</sequence>
<dbReference type="Pfam" id="PF03572">
    <property type="entry name" value="Peptidase_S41"/>
    <property type="match status" value="1"/>
</dbReference>
<organism evidence="2 3">
    <name type="scientific">Pseudochryseolinea flava</name>
    <dbReference type="NCBI Taxonomy" id="2059302"/>
    <lineage>
        <taxon>Bacteria</taxon>
        <taxon>Pseudomonadati</taxon>
        <taxon>Bacteroidota</taxon>
        <taxon>Cytophagia</taxon>
        <taxon>Cytophagales</taxon>
        <taxon>Fulvivirgaceae</taxon>
        <taxon>Pseudochryseolinea</taxon>
    </lineage>
</organism>
<dbReference type="Gene3D" id="3.30.750.44">
    <property type="match status" value="1"/>
</dbReference>
<dbReference type="PANTHER" id="PTHR11261">
    <property type="entry name" value="INTERPHOTORECEPTOR RETINOID-BINDING PROTEIN"/>
    <property type="match status" value="1"/>
</dbReference>
<keyword evidence="3" id="KW-1185">Reference proteome</keyword>
<dbReference type="CDD" id="cd07563">
    <property type="entry name" value="Peptidase_S41_IRBP"/>
    <property type="match status" value="1"/>
</dbReference>
<evidence type="ECO:0000259" key="1">
    <source>
        <dbReference type="SMART" id="SM00245"/>
    </source>
</evidence>
<dbReference type="AlphaFoldDB" id="A0A364Y1B7"/>
<dbReference type="PANTHER" id="PTHR11261:SF3">
    <property type="entry name" value="RETINOL-BINDING PROTEIN 3"/>
    <property type="match status" value="1"/>
</dbReference>
<dbReference type="RefSeq" id="WP_112747760.1">
    <property type="nucleotide sequence ID" value="NZ_QMFY01000007.1"/>
</dbReference>
<accession>A0A364Y1B7</accession>
<feature type="domain" description="Tail specific protease" evidence="1">
    <location>
        <begin position="222"/>
        <end position="443"/>
    </location>
</feature>
<dbReference type="PROSITE" id="PS51257">
    <property type="entry name" value="PROKAR_LIPOPROTEIN"/>
    <property type="match status" value="1"/>
</dbReference>
<dbReference type="OrthoDB" id="9812068at2"/>
<reference evidence="2 3" key="1">
    <citation type="submission" date="2018-06" db="EMBL/GenBank/DDBJ databases">
        <title>Chryseolinea flavus sp. nov., a member of the phylum Bacteroidetes isolated from soil.</title>
        <authorList>
            <person name="Li Y."/>
            <person name="Wang J."/>
        </authorList>
    </citation>
    <scope>NUCLEOTIDE SEQUENCE [LARGE SCALE GENOMIC DNA]</scope>
    <source>
        <strain evidence="2 3">SDU1-6</strain>
    </source>
</reference>
<name>A0A364Y1B7_9BACT</name>
<dbReference type="SUPFAM" id="SSF52096">
    <property type="entry name" value="ClpP/crotonase"/>
    <property type="match status" value="1"/>
</dbReference>
<comment type="caution">
    <text evidence="2">The sequence shown here is derived from an EMBL/GenBank/DDBJ whole genome shotgun (WGS) entry which is preliminary data.</text>
</comment>
<protein>
    <recommendedName>
        <fullName evidence="1">Tail specific protease domain-containing protein</fullName>
    </recommendedName>
</protein>
<proteinExistence type="predicted"/>
<dbReference type="InterPro" id="IPR005151">
    <property type="entry name" value="Tail-specific_protease"/>
</dbReference>
<dbReference type="GO" id="GO:0006508">
    <property type="term" value="P:proteolysis"/>
    <property type="evidence" value="ECO:0007669"/>
    <property type="project" value="InterPro"/>
</dbReference>
<evidence type="ECO:0000313" key="3">
    <source>
        <dbReference type="Proteomes" id="UP000251889"/>
    </source>
</evidence>
<evidence type="ECO:0000313" key="2">
    <source>
        <dbReference type="EMBL" id="RAW00418.1"/>
    </source>
</evidence>
<dbReference type="EMBL" id="QMFY01000007">
    <property type="protein sequence ID" value="RAW00418.1"/>
    <property type="molecule type" value="Genomic_DNA"/>
</dbReference>